<dbReference type="InterPro" id="IPR032795">
    <property type="entry name" value="DUF3741-assoc"/>
</dbReference>
<keyword evidence="3" id="KW-1185">Reference proteome</keyword>
<gene>
    <name evidence="2" type="ORF">AQUCO_05800159v1</name>
</gene>
<sequence>MRKGFKNFCNGDGSTSTLNQNQNMSCMVASSIDGTSTSPYLEGHNVAIRPPTLEEMILQLELEEEAARKSKMNEYEEIRRRMSCVSNSDVLRSARNALNQYPRFSLDGKDSMYRSSFKNTAPVIGGYVGGRKSVCCGTGITGRILGGGYGLDFERNLNNLPQTLGGKNVAWCKPGVVAKLMGLDAMPVPISRKHTKGRTNCTVKKQNLRRVERYENDKRKFTMGMNGCRDIGNEIRSSCSTTNSYSVMKPVSPIERPPTKGKEWVRNGRHFTSAQKNF</sequence>
<dbReference type="InParanoid" id="A0A2G5CF25"/>
<evidence type="ECO:0000313" key="2">
    <source>
        <dbReference type="EMBL" id="PIA29884.1"/>
    </source>
</evidence>
<feature type="domain" description="DUF3741" evidence="1">
    <location>
        <begin position="172"/>
        <end position="187"/>
    </location>
</feature>
<dbReference type="AlphaFoldDB" id="A0A2G5CF25"/>
<organism evidence="2 3">
    <name type="scientific">Aquilegia coerulea</name>
    <name type="common">Rocky mountain columbine</name>
    <dbReference type="NCBI Taxonomy" id="218851"/>
    <lineage>
        <taxon>Eukaryota</taxon>
        <taxon>Viridiplantae</taxon>
        <taxon>Streptophyta</taxon>
        <taxon>Embryophyta</taxon>
        <taxon>Tracheophyta</taxon>
        <taxon>Spermatophyta</taxon>
        <taxon>Magnoliopsida</taxon>
        <taxon>Ranunculales</taxon>
        <taxon>Ranunculaceae</taxon>
        <taxon>Thalictroideae</taxon>
        <taxon>Aquilegia</taxon>
    </lineage>
</organism>
<proteinExistence type="predicted"/>
<accession>A0A2G5CF25</accession>
<dbReference type="PANTHER" id="PTHR37897:SF1">
    <property type="entry name" value="DUF3741 DOMAIN-CONTAINING PROTEIN"/>
    <property type="match status" value="1"/>
</dbReference>
<dbReference type="Proteomes" id="UP000230069">
    <property type="component" value="Unassembled WGS sequence"/>
</dbReference>
<evidence type="ECO:0000313" key="3">
    <source>
        <dbReference type="Proteomes" id="UP000230069"/>
    </source>
</evidence>
<reference evidence="2 3" key="1">
    <citation type="submission" date="2017-09" db="EMBL/GenBank/DDBJ databases">
        <title>WGS assembly of Aquilegia coerulea Goldsmith.</title>
        <authorList>
            <person name="Hodges S."/>
            <person name="Kramer E."/>
            <person name="Nordborg M."/>
            <person name="Tomkins J."/>
            <person name="Borevitz J."/>
            <person name="Derieg N."/>
            <person name="Yan J."/>
            <person name="Mihaltcheva S."/>
            <person name="Hayes R.D."/>
            <person name="Rokhsar D."/>
        </authorList>
    </citation>
    <scope>NUCLEOTIDE SEQUENCE [LARGE SCALE GENOMIC DNA]</scope>
    <source>
        <strain evidence="3">cv. Goldsmith</strain>
    </source>
</reference>
<dbReference type="FunCoup" id="A0A2G5CF25">
    <property type="interactions" value="10"/>
</dbReference>
<dbReference type="PANTHER" id="PTHR37897">
    <property type="entry name" value="DNAK FAMILY PROTEIN"/>
    <property type="match status" value="1"/>
</dbReference>
<protein>
    <recommendedName>
        <fullName evidence="1">DUF3741 domain-containing protein</fullName>
    </recommendedName>
</protein>
<name>A0A2G5CF25_AQUCA</name>
<dbReference type="Pfam" id="PF14383">
    <property type="entry name" value="VARLMGL"/>
    <property type="match status" value="1"/>
</dbReference>
<dbReference type="OrthoDB" id="1931242at2759"/>
<evidence type="ECO:0000259" key="1">
    <source>
        <dbReference type="Pfam" id="PF14383"/>
    </source>
</evidence>
<dbReference type="EMBL" id="KZ305075">
    <property type="protein sequence ID" value="PIA29884.1"/>
    <property type="molecule type" value="Genomic_DNA"/>
</dbReference>